<comment type="caution">
    <text evidence="9">The sequence shown here is derived from an EMBL/GenBank/DDBJ whole genome shotgun (WGS) entry which is preliminary data.</text>
</comment>
<dbReference type="Proteomes" id="UP000564885">
    <property type="component" value="Unassembled WGS sequence"/>
</dbReference>
<evidence type="ECO:0000256" key="1">
    <source>
        <dbReference type="ARBA" id="ARBA00001946"/>
    </source>
</evidence>
<dbReference type="SUPFAM" id="SSF88723">
    <property type="entry name" value="PIN domain-like"/>
    <property type="match status" value="1"/>
</dbReference>
<organism evidence="9 10">
    <name type="scientific">Enterovirga aerilata</name>
    <dbReference type="NCBI Taxonomy" id="2730920"/>
    <lineage>
        <taxon>Bacteria</taxon>
        <taxon>Pseudomonadati</taxon>
        <taxon>Pseudomonadota</taxon>
        <taxon>Alphaproteobacteria</taxon>
        <taxon>Hyphomicrobiales</taxon>
        <taxon>Methylobacteriaceae</taxon>
        <taxon>Enterovirga</taxon>
    </lineage>
</organism>
<dbReference type="InterPro" id="IPR029060">
    <property type="entry name" value="PIN-like_dom_sf"/>
</dbReference>
<sequence>MTDYLLDTDIVSASSPTKAAYERHFVGWVEERSVRLYLSAVTIAEITTGTAKLKREHPGRRAKALAEWLESVVVTYGNRVLPVDVEIALGAGKRVDLLRSRGHQPGLPDAAIAATAIRHGLTVVTRNTRHFRVFDVPLLDPFDEAFRT</sequence>
<accession>A0A849IEW2</accession>
<feature type="domain" description="PIN" evidence="8">
    <location>
        <begin position="4"/>
        <end position="133"/>
    </location>
</feature>
<evidence type="ECO:0000313" key="9">
    <source>
        <dbReference type="EMBL" id="NNM74507.1"/>
    </source>
</evidence>
<evidence type="ECO:0000256" key="7">
    <source>
        <dbReference type="ARBA" id="ARBA00038093"/>
    </source>
</evidence>
<name>A0A849IEW2_9HYPH</name>
<comment type="cofactor">
    <cofactor evidence="1">
        <name>Mg(2+)</name>
        <dbReference type="ChEBI" id="CHEBI:18420"/>
    </cofactor>
</comment>
<comment type="similarity">
    <text evidence="7">Belongs to the PINc/VapC protein family.</text>
</comment>
<keyword evidence="10" id="KW-1185">Reference proteome</keyword>
<evidence type="ECO:0000256" key="4">
    <source>
        <dbReference type="ARBA" id="ARBA00022723"/>
    </source>
</evidence>
<gene>
    <name evidence="9" type="ORF">HJG44_19285</name>
</gene>
<evidence type="ECO:0000259" key="8">
    <source>
        <dbReference type="Pfam" id="PF01850"/>
    </source>
</evidence>
<dbReference type="EMBL" id="JABEPP010000005">
    <property type="protein sequence ID" value="NNM74507.1"/>
    <property type="molecule type" value="Genomic_DNA"/>
</dbReference>
<evidence type="ECO:0000256" key="6">
    <source>
        <dbReference type="ARBA" id="ARBA00022842"/>
    </source>
</evidence>
<evidence type="ECO:0000256" key="2">
    <source>
        <dbReference type="ARBA" id="ARBA00022649"/>
    </source>
</evidence>
<dbReference type="RefSeq" id="WP_171219932.1">
    <property type="nucleotide sequence ID" value="NZ_JABEPP010000005.1"/>
</dbReference>
<proteinExistence type="inferred from homology"/>
<evidence type="ECO:0000313" key="10">
    <source>
        <dbReference type="Proteomes" id="UP000564885"/>
    </source>
</evidence>
<dbReference type="GO" id="GO:0004518">
    <property type="term" value="F:nuclease activity"/>
    <property type="evidence" value="ECO:0007669"/>
    <property type="project" value="UniProtKB-KW"/>
</dbReference>
<dbReference type="Pfam" id="PF01850">
    <property type="entry name" value="PIN"/>
    <property type="match status" value="1"/>
</dbReference>
<evidence type="ECO:0000256" key="5">
    <source>
        <dbReference type="ARBA" id="ARBA00022801"/>
    </source>
</evidence>
<dbReference type="Gene3D" id="3.40.50.1010">
    <property type="entry name" value="5'-nuclease"/>
    <property type="match status" value="1"/>
</dbReference>
<dbReference type="PANTHER" id="PTHR33653">
    <property type="entry name" value="RIBONUCLEASE VAPC2"/>
    <property type="match status" value="1"/>
</dbReference>
<keyword evidence="5" id="KW-0378">Hydrolase</keyword>
<dbReference type="CDD" id="cd18746">
    <property type="entry name" value="PIN_VapC4-5_FitB-like"/>
    <property type="match status" value="1"/>
</dbReference>
<dbReference type="GO" id="GO:0046872">
    <property type="term" value="F:metal ion binding"/>
    <property type="evidence" value="ECO:0007669"/>
    <property type="project" value="UniProtKB-KW"/>
</dbReference>
<dbReference type="GO" id="GO:0016787">
    <property type="term" value="F:hydrolase activity"/>
    <property type="evidence" value="ECO:0007669"/>
    <property type="project" value="UniProtKB-KW"/>
</dbReference>
<reference evidence="9 10" key="1">
    <citation type="submission" date="2020-04" db="EMBL/GenBank/DDBJ databases">
        <title>Enterovirga sp. isolate from soil.</title>
        <authorList>
            <person name="Chea S."/>
            <person name="Kim D.-U."/>
        </authorList>
    </citation>
    <scope>NUCLEOTIDE SEQUENCE [LARGE SCALE GENOMIC DNA]</scope>
    <source>
        <strain evidence="9 10">DB1703</strain>
    </source>
</reference>
<keyword evidence="6" id="KW-0460">Magnesium</keyword>
<dbReference type="InterPro" id="IPR050556">
    <property type="entry name" value="Type_II_TA_system_RNase"/>
</dbReference>
<keyword evidence="4" id="KW-0479">Metal-binding</keyword>
<keyword evidence="3" id="KW-0540">Nuclease</keyword>
<dbReference type="InterPro" id="IPR002716">
    <property type="entry name" value="PIN_dom"/>
</dbReference>
<dbReference type="PANTHER" id="PTHR33653:SF1">
    <property type="entry name" value="RIBONUCLEASE VAPC2"/>
    <property type="match status" value="1"/>
</dbReference>
<dbReference type="AlphaFoldDB" id="A0A849IEW2"/>
<keyword evidence="2" id="KW-1277">Toxin-antitoxin system</keyword>
<evidence type="ECO:0000256" key="3">
    <source>
        <dbReference type="ARBA" id="ARBA00022722"/>
    </source>
</evidence>
<protein>
    <submittedName>
        <fullName evidence="9">Type II toxin-antitoxin system VapC family toxin</fullName>
    </submittedName>
</protein>